<evidence type="ECO:0008006" key="6">
    <source>
        <dbReference type="Google" id="ProtNLM"/>
    </source>
</evidence>
<dbReference type="AlphaFoldDB" id="A0A1D3DAQ0"/>
<dbReference type="Proteomes" id="UP000095192">
    <property type="component" value="Unassembled WGS sequence"/>
</dbReference>
<dbReference type="Pfam" id="PF19305">
    <property type="entry name" value="MmgE_PrpD_C"/>
    <property type="match status" value="2"/>
</dbReference>
<dbReference type="InterPro" id="IPR042183">
    <property type="entry name" value="MmgE/PrpD_sf_1"/>
</dbReference>
<dbReference type="SUPFAM" id="SSF103378">
    <property type="entry name" value="2-methylcitrate dehydratase PrpD"/>
    <property type="match status" value="1"/>
</dbReference>
<evidence type="ECO:0000259" key="3">
    <source>
        <dbReference type="Pfam" id="PF19305"/>
    </source>
</evidence>
<dbReference type="Gene3D" id="1.10.4100.10">
    <property type="entry name" value="2-methylcitrate dehydratase PrpD"/>
    <property type="match status" value="1"/>
</dbReference>
<keyword evidence="5" id="KW-1185">Reference proteome</keyword>
<organism evidence="4 5">
    <name type="scientific">Cyclospora cayetanensis</name>
    <dbReference type="NCBI Taxonomy" id="88456"/>
    <lineage>
        <taxon>Eukaryota</taxon>
        <taxon>Sar</taxon>
        <taxon>Alveolata</taxon>
        <taxon>Apicomplexa</taxon>
        <taxon>Conoidasida</taxon>
        <taxon>Coccidia</taxon>
        <taxon>Eucoccidiorida</taxon>
        <taxon>Eimeriorina</taxon>
        <taxon>Eimeriidae</taxon>
        <taxon>Cyclospora</taxon>
    </lineage>
</organism>
<dbReference type="PANTHER" id="PTHR16943">
    <property type="entry name" value="2-METHYLCITRATE DEHYDRATASE-RELATED"/>
    <property type="match status" value="1"/>
</dbReference>
<dbReference type="InParanoid" id="A0A1D3DAQ0"/>
<evidence type="ECO:0000256" key="1">
    <source>
        <dbReference type="ARBA" id="ARBA00006174"/>
    </source>
</evidence>
<dbReference type="GO" id="GO:0016829">
    <property type="term" value="F:lyase activity"/>
    <property type="evidence" value="ECO:0007669"/>
    <property type="project" value="InterPro"/>
</dbReference>
<dbReference type="InterPro" id="IPR005656">
    <property type="entry name" value="MmgE_PrpD"/>
</dbReference>
<proteinExistence type="inferred from homology"/>
<reference evidence="4 5" key="1">
    <citation type="journal article" date="2016" name="BMC Genomics">
        <title>Comparative genomics reveals Cyclospora cayetanensis possesses coccidia-like metabolism and invasion components but unique surface antigens.</title>
        <authorList>
            <person name="Liu S."/>
            <person name="Wang L."/>
            <person name="Zheng H."/>
            <person name="Xu Z."/>
            <person name="Roellig D.M."/>
            <person name="Li N."/>
            <person name="Frace M.A."/>
            <person name="Tang K."/>
            <person name="Arrowood M.J."/>
            <person name="Moss D.M."/>
            <person name="Zhang L."/>
            <person name="Feng Y."/>
            <person name="Xiao L."/>
        </authorList>
    </citation>
    <scope>NUCLEOTIDE SEQUENCE [LARGE SCALE GENOMIC DNA]</scope>
    <source>
        <strain evidence="4 5">CHN_HEN01</strain>
    </source>
</reference>
<comment type="similarity">
    <text evidence="1">Belongs to the PrpD family.</text>
</comment>
<feature type="domain" description="MmgE/PrpD C-terminal" evidence="3">
    <location>
        <begin position="242"/>
        <end position="340"/>
    </location>
</feature>
<dbReference type="VEuPathDB" id="ToxoDB:cyc_02337"/>
<feature type="domain" description="MmgE/PrpD N-terminal" evidence="2">
    <location>
        <begin position="6"/>
        <end position="88"/>
    </location>
</feature>
<dbReference type="Gene3D" id="3.30.1330.120">
    <property type="entry name" value="2-methylcitrate dehydratase PrpD"/>
    <property type="match status" value="1"/>
</dbReference>
<feature type="domain" description="MmgE/PrpD C-terminal" evidence="3">
    <location>
        <begin position="152"/>
        <end position="220"/>
    </location>
</feature>
<name>A0A1D3DAQ0_9EIME</name>
<dbReference type="InterPro" id="IPR036148">
    <property type="entry name" value="MmgE/PrpD_sf"/>
</dbReference>
<dbReference type="InterPro" id="IPR045336">
    <property type="entry name" value="MmgE_PrpD_N"/>
</dbReference>
<accession>A0A1D3DAQ0</accession>
<dbReference type="Pfam" id="PF03972">
    <property type="entry name" value="MmgE_PrpD_N"/>
    <property type="match status" value="1"/>
</dbReference>
<evidence type="ECO:0000313" key="5">
    <source>
        <dbReference type="Proteomes" id="UP000095192"/>
    </source>
</evidence>
<comment type="caution">
    <text evidence="4">The sequence shown here is derived from an EMBL/GenBank/DDBJ whole genome shotgun (WGS) entry which is preliminary data.</text>
</comment>
<evidence type="ECO:0000313" key="4">
    <source>
        <dbReference type="EMBL" id="OEH80534.1"/>
    </source>
</evidence>
<evidence type="ECO:0000259" key="2">
    <source>
        <dbReference type="Pfam" id="PF03972"/>
    </source>
</evidence>
<dbReference type="EMBL" id="JROU02000048">
    <property type="protein sequence ID" value="OEH80534.1"/>
    <property type="molecule type" value="Genomic_DNA"/>
</dbReference>
<dbReference type="InterPro" id="IPR045337">
    <property type="entry name" value="MmgE_PrpD_C"/>
</dbReference>
<dbReference type="PANTHER" id="PTHR16943:SF8">
    <property type="entry name" value="2-METHYLCITRATE DEHYDRATASE"/>
    <property type="match status" value="1"/>
</dbReference>
<dbReference type="InterPro" id="IPR042188">
    <property type="entry name" value="MmgE/PrpD_sf_2"/>
</dbReference>
<protein>
    <recommendedName>
        <fullName evidence="6">MmgE/PrpD family protein</fullName>
    </recommendedName>
</protein>
<sequence length="368" mass="40332">MICLDEIRGRLAESFSLKKLKIDHVLHGAIASAAVYGALLGASPEQIESAIGMTVAHYVPYRAIRCGDQLSDSKGASAAFSAEAAVLCMRRDWPHGQHDVGASRFCLEYLSALFVANMQSPEGESPFDLHLTMEGSDFAVMNMHFKLGLYEHQSAGALEGLIQLLSRHPEMYKSPDAISAIEVLAYQPAFGIIGDRAKRNPVTRQSADHSMVYIVATLLRKAIEMKNLPKTSDGIWCTLMLSPHDYSKDAIHNPKTRALMEKVQFVHGGPEFDSKYPEGIPTQVKVTLKDGSKLDSGMVLFPAGHSSNSSANLQQLLNHKFRLLGSLALPEKTVDSMIQKMLHLESASASEVQQLYAIEELSLRAPID</sequence>
<gene>
    <name evidence="4" type="ORF">cyc_02337</name>
</gene>